<protein>
    <submittedName>
        <fullName evidence="2">Uncharacterized protein</fullName>
    </submittedName>
</protein>
<dbReference type="Proteomes" id="UP000292082">
    <property type="component" value="Unassembled WGS sequence"/>
</dbReference>
<dbReference type="EMBL" id="ML145114">
    <property type="protein sequence ID" value="TBU59431.1"/>
    <property type="molecule type" value="Genomic_DNA"/>
</dbReference>
<keyword evidence="3" id="KW-1185">Reference proteome</keyword>
<evidence type="ECO:0000256" key="1">
    <source>
        <dbReference type="SAM" id="MobiDB-lite"/>
    </source>
</evidence>
<gene>
    <name evidence="2" type="ORF">BD310DRAFT_1010733</name>
</gene>
<evidence type="ECO:0000313" key="2">
    <source>
        <dbReference type="EMBL" id="TBU59431.1"/>
    </source>
</evidence>
<organism evidence="2 3">
    <name type="scientific">Dichomitus squalens</name>
    <dbReference type="NCBI Taxonomy" id="114155"/>
    <lineage>
        <taxon>Eukaryota</taxon>
        <taxon>Fungi</taxon>
        <taxon>Dikarya</taxon>
        <taxon>Basidiomycota</taxon>
        <taxon>Agaricomycotina</taxon>
        <taxon>Agaricomycetes</taxon>
        <taxon>Polyporales</taxon>
        <taxon>Polyporaceae</taxon>
        <taxon>Dichomitus</taxon>
    </lineage>
</organism>
<accession>A0A4Q9PXP7</accession>
<proteinExistence type="predicted"/>
<feature type="non-terminal residue" evidence="2">
    <location>
        <position position="1"/>
    </location>
</feature>
<reference evidence="2 3" key="1">
    <citation type="submission" date="2019-01" db="EMBL/GenBank/DDBJ databases">
        <title>Draft genome sequences of three monokaryotic isolates of the white-rot basidiomycete fungus Dichomitus squalens.</title>
        <authorList>
            <consortium name="DOE Joint Genome Institute"/>
            <person name="Lopez S.C."/>
            <person name="Andreopoulos B."/>
            <person name="Pangilinan J."/>
            <person name="Lipzen A."/>
            <person name="Riley R."/>
            <person name="Ahrendt S."/>
            <person name="Ng V."/>
            <person name="Barry K."/>
            <person name="Daum C."/>
            <person name="Grigoriev I.V."/>
            <person name="Hilden K.S."/>
            <person name="Makela M.R."/>
            <person name="de Vries R.P."/>
        </authorList>
    </citation>
    <scope>NUCLEOTIDE SEQUENCE [LARGE SCALE GENOMIC DNA]</scope>
    <source>
        <strain evidence="2 3">CBS 464.89</strain>
    </source>
</reference>
<sequence length="118" mass="12806">ADIRCHPSCAPGRSPRYECGPYHVAKRVGTTYTTSLNPYSKPSGAHIITFSGLTKAWPTDSDSSAGSTHWPPYTVEWSWPTSLPSGVVSSAGTAPPLFFPTRRTNHSGLSRSDMLLQR</sequence>
<dbReference type="AlphaFoldDB" id="A0A4Q9PXP7"/>
<name>A0A4Q9PXP7_9APHY</name>
<evidence type="ECO:0000313" key="3">
    <source>
        <dbReference type="Proteomes" id="UP000292082"/>
    </source>
</evidence>
<feature type="region of interest" description="Disordered" evidence="1">
    <location>
        <begin position="94"/>
        <end position="118"/>
    </location>
</feature>